<dbReference type="Pfam" id="PF17906">
    <property type="entry name" value="HTH_48"/>
    <property type="match status" value="1"/>
</dbReference>
<gene>
    <name evidence="3" type="primary">LOC105422572</name>
</gene>
<dbReference type="InterPro" id="IPR052709">
    <property type="entry name" value="Transposase-MT_Hybrid"/>
</dbReference>
<dbReference type="InterPro" id="IPR001888">
    <property type="entry name" value="Transposase_1"/>
</dbReference>
<evidence type="ECO:0000259" key="1">
    <source>
        <dbReference type="Pfam" id="PF17906"/>
    </source>
</evidence>
<proteinExistence type="predicted"/>
<dbReference type="InterPro" id="IPR036397">
    <property type="entry name" value="RNaseH_sf"/>
</dbReference>
<dbReference type="PANTHER" id="PTHR46060:SF1">
    <property type="entry name" value="MARINER MOS1 TRANSPOSASE-LIKE PROTEIN"/>
    <property type="match status" value="1"/>
</dbReference>
<dbReference type="RefSeq" id="XP_011630294.1">
    <property type="nucleotide sequence ID" value="XM_011631992.1"/>
</dbReference>
<accession>A0A6I9VWS1</accession>
<evidence type="ECO:0000313" key="2">
    <source>
        <dbReference type="Proteomes" id="UP000504615"/>
    </source>
</evidence>
<evidence type="ECO:0000313" key="3">
    <source>
        <dbReference type="RefSeq" id="XP_011630294.1"/>
    </source>
</evidence>
<reference evidence="3" key="1">
    <citation type="submission" date="2025-08" db="UniProtKB">
        <authorList>
            <consortium name="RefSeq"/>
        </authorList>
    </citation>
    <scope>IDENTIFICATION</scope>
</reference>
<dbReference type="PANTHER" id="PTHR46060">
    <property type="entry name" value="MARINER MOS1 TRANSPOSASE-LIKE PROTEIN"/>
    <property type="match status" value="1"/>
</dbReference>
<organism evidence="2 3">
    <name type="scientific">Pogonomyrmex barbatus</name>
    <name type="common">red harvester ant</name>
    <dbReference type="NCBI Taxonomy" id="144034"/>
    <lineage>
        <taxon>Eukaryota</taxon>
        <taxon>Metazoa</taxon>
        <taxon>Ecdysozoa</taxon>
        <taxon>Arthropoda</taxon>
        <taxon>Hexapoda</taxon>
        <taxon>Insecta</taxon>
        <taxon>Pterygota</taxon>
        <taxon>Neoptera</taxon>
        <taxon>Endopterygota</taxon>
        <taxon>Hymenoptera</taxon>
        <taxon>Apocrita</taxon>
        <taxon>Aculeata</taxon>
        <taxon>Formicoidea</taxon>
        <taxon>Formicidae</taxon>
        <taxon>Myrmicinae</taxon>
        <taxon>Pogonomyrmex</taxon>
    </lineage>
</organism>
<dbReference type="KEGG" id="pbar:105422572"/>
<dbReference type="Proteomes" id="UP000504615">
    <property type="component" value="Unplaced"/>
</dbReference>
<name>A0A6I9VWS1_9HYME</name>
<dbReference type="InterPro" id="IPR041426">
    <property type="entry name" value="Mos1_HTH"/>
</dbReference>
<dbReference type="AlphaFoldDB" id="A0A6I9VWS1"/>
<dbReference type="Pfam" id="PF01359">
    <property type="entry name" value="Transposase_1"/>
    <property type="match status" value="1"/>
</dbReference>
<dbReference type="GeneID" id="105422572"/>
<sequence>MAAVVVKMEKDEFRAVIKHFYLKKWTATQIKAEFYEIHEDSAPALKTVYFWINEFKRGRTLIKDETRPGRPVEVTTPEMIEKIHRIVMEDRRIKVRDIAEIVGISVDRVHNILHKELEMKKLCARWVPRLLDDRSKTHAKRHFTAVFVDAQSTKLLASIRDETWIHHYTSESKQQSKQWTAPDECAPKKAKTVLSAGKIMATVFWDSQGIIFIDHLQKIKQSQEHIILYF</sequence>
<feature type="domain" description="Mos1 transposase HTH" evidence="1">
    <location>
        <begin position="12"/>
        <end position="58"/>
    </location>
</feature>
<keyword evidence="2" id="KW-1185">Reference proteome</keyword>
<dbReference type="GO" id="GO:0003676">
    <property type="term" value="F:nucleic acid binding"/>
    <property type="evidence" value="ECO:0007669"/>
    <property type="project" value="InterPro"/>
</dbReference>
<protein>
    <submittedName>
        <fullName evidence="3">Histone-lysine N-methyltransferase SETMAR-like</fullName>
    </submittedName>
</protein>
<dbReference type="OrthoDB" id="10059877at2759"/>
<dbReference type="Gene3D" id="3.30.420.10">
    <property type="entry name" value="Ribonuclease H-like superfamily/Ribonuclease H"/>
    <property type="match status" value="1"/>
</dbReference>